<feature type="domain" description="DUF4145" evidence="1">
    <location>
        <begin position="122"/>
        <end position="206"/>
    </location>
</feature>
<keyword evidence="3" id="KW-1185">Reference proteome</keyword>
<sequence length="243" mass="26973">MDGSIPQVFLQSEFQDLVRQAQKLPSPKPTTRGHTPTEAELEAAEIRKKYDKSRIQSSGKPSLSRKFFGKANDTILENVHISQCISCQDIAIWVHSTLIYPEARTAPMVNPDTPSDIKADYEEAALIFIQSPRGAAALLRLCIQKLCCELGQEGKSIDKDIKALVAKGLSQKIQRALDVLRVVGNESVHPGELDMRDDSQTALKLFNVFNLIVNAMISEEKLINELYDGLPENKVKGIAERDS</sequence>
<proteinExistence type="predicted"/>
<evidence type="ECO:0000313" key="2">
    <source>
        <dbReference type="EMBL" id="AGI72679.1"/>
    </source>
</evidence>
<dbReference type="Proteomes" id="UP000004688">
    <property type="component" value="Chromosome"/>
</dbReference>
<organism evidence="2 3">
    <name type="scientific">Octadecabacter arcticus 238</name>
    <dbReference type="NCBI Taxonomy" id="391616"/>
    <lineage>
        <taxon>Bacteria</taxon>
        <taxon>Pseudomonadati</taxon>
        <taxon>Pseudomonadota</taxon>
        <taxon>Alphaproteobacteria</taxon>
        <taxon>Rhodobacterales</taxon>
        <taxon>Roseobacteraceae</taxon>
        <taxon>Octadecabacter</taxon>
    </lineage>
</organism>
<name>M9RJA4_9RHOB</name>
<reference evidence="2 3" key="1">
    <citation type="journal article" date="2013" name="PLoS ONE">
        <title>Poles Apart: Arctic and Antarctic Octadecabacter strains Share High Genome Plasticity and a New Type of Xanthorhodopsin.</title>
        <authorList>
            <person name="Vollmers J."/>
            <person name="Voget S."/>
            <person name="Dietrich S."/>
            <person name="Gollnow K."/>
            <person name="Smits M."/>
            <person name="Meyer K."/>
            <person name="Brinkhoff T."/>
            <person name="Simon M."/>
            <person name="Daniel R."/>
        </authorList>
    </citation>
    <scope>NUCLEOTIDE SEQUENCE [LARGE SCALE GENOMIC DNA]</scope>
    <source>
        <strain evidence="2 3">238</strain>
    </source>
</reference>
<gene>
    <name evidence="2" type="ORF">OA238_c26340</name>
</gene>
<accession>M9RJA4</accession>
<dbReference type="AlphaFoldDB" id="M9RJA4"/>
<evidence type="ECO:0000259" key="1">
    <source>
        <dbReference type="Pfam" id="PF13643"/>
    </source>
</evidence>
<dbReference type="RefSeq" id="WP_015495745.1">
    <property type="nucleotide sequence ID" value="NC_020908.1"/>
</dbReference>
<dbReference type="Pfam" id="PF13643">
    <property type="entry name" value="DUF4145"/>
    <property type="match status" value="1"/>
</dbReference>
<evidence type="ECO:0000313" key="3">
    <source>
        <dbReference type="Proteomes" id="UP000004688"/>
    </source>
</evidence>
<dbReference type="EMBL" id="CP003742">
    <property type="protein sequence ID" value="AGI72679.1"/>
    <property type="molecule type" value="Genomic_DNA"/>
</dbReference>
<dbReference type="InterPro" id="IPR025285">
    <property type="entry name" value="DUF4145"/>
</dbReference>
<dbReference type="KEGG" id="oar:OA238_c26340"/>
<dbReference type="HOGENOM" id="CLU_090926_0_0_5"/>
<dbReference type="eggNOG" id="ENOG502ZG4Y">
    <property type="taxonomic scope" value="Bacteria"/>
</dbReference>
<protein>
    <recommendedName>
        <fullName evidence="1">DUF4145 domain-containing protein</fullName>
    </recommendedName>
</protein>